<keyword evidence="2" id="KW-1185">Reference proteome</keyword>
<reference evidence="1" key="1">
    <citation type="submission" date="2020-05" db="EMBL/GenBank/DDBJ databases">
        <title>Large-scale comparative analyses of tick genomes elucidate their genetic diversity and vector capacities.</title>
        <authorList>
            <person name="Jia N."/>
            <person name="Wang J."/>
            <person name="Shi W."/>
            <person name="Du L."/>
            <person name="Sun Y."/>
            <person name="Zhan W."/>
            <person name="Jiang J."/>
            <person name="Wang Q."/>
            <person name="Zhang B."/>
            <person name="Ji P."/>
            <person name="Sakyi L.B."/>
            <person name="Cui X."/>
            <person name="Yuan T."/>
            <person name="Jiang B."/>
            <person name="Yang W."/>
            <person name="Lam T.T.-Y."/>
            <person name="Chang Q."/>
            <person name="Ding S."/>
            <person name="Wang X."/>
            <person name="Zhu J."/>
            <person name="Ruan X."/>
            <person name="Zhao L."/>
            <person name="Wei J."/>
            <person name="Que T."/>
            <person name="Du C."/>
            <person name="Cheng J."/>
            <person name="Dai P."/>
            <person name="Han X."/>
            <person name="Huang E."/>
            <person name="Gao Y."/>
            <person name="Liu J."/>
            <person name="Shao H."/>
            <person name="Ye R."/>
            <person name="Li L."/>
            <person name="Wei W."/>
            <person name="Wang X."/>
            <person name="Wang C."/>
            <person name="Yang T."/>
            <person name="Huo Q."/>
            <person name="Li W."/>
            <person name="Guo W."/>
            <person name="Chen H."/>
            <person name="Zhou L."/>
            <person name="Ni X."/>
            <person name="Tian J."/>
            <person name="Zhou Y."/>
            <person name="Sheng Y."/>
            <person name="Liu T."/>
            <person name="Pan Y."/>
            <person name="Xia L."/>
            <person name="Li J."/>
            <person name="Zhao F."/>
            <person name="Cao W."/>
        </authorList>
    </citation>
    <scope>NUCLEOTIDE SEQUENCE</scope>
    <source>
        <strain evidence="1">Dsil-2018</strain>
    </source>
</reference>
<protein>
    <submittedName>
        <fullName evidence="1">Uncharacterized protein</fullName>
    </submittedName>
</protein>
<comment type="caution">
    <text evidence="1">The sequence shown here is derived from an EMBL/GenBank/DDBJ whole genome shotgun (WGS) entry which is preliminary data.</text>
</comment>
<gene>
    <name evidence="1" type="ORF">HPB49_009889</name>
</gene>
<evidence type="ECO:0000313" key="2">
    <source>
        <dbReference type="Proteomes" id="UP000821865"/>
    </source>
</evidence>
<organism evidence="1 2">
    <name type="scientific">Dermacentor silvarum</name>
    <name type="common">Tick</name>
    <dbReference type="NCBI Taxonomy" id="543639"/>
    <lineage>
        <taxon>Eukaryota</taxon>
        <taxon>Metazoa</taxon>
        <taxon>Ecdysozoa</taxon>
        <taxon>Arthropoda</taxon>
        <taxon>Chelicerata</taxon>
        <taxon>Arachnida</taxon>
        <taxon>Acari</taxon>
        <taxon>Parasitiformes</taxon>
        <taxon>Ixodida</taxon>
        <taxon>Ixodoidea</taxon>
        <taxon>Ixodidae</taxon>
        <taxon>Rhipicephalinae</taxon>
        <taxon>Dermacentor</taxon>
    </lineage>
</organism>
<sequence length="114" mass="12442">MSPPTKKRKFLSLEEKAKVIAQAEGGKRKSVIVENFGIPASSLSTILKCKDAIAKALASGSSAKHKKVTQPVHEDLDKAVYTWFVETRAKKIARSGDIVRQKALDYACLLGIDD</sequence>
<dbReference type="EMBL" id="CM023470">
    <property type="protein sequence ID" value="KAH7979566.1"/>
    <property type="molecule type" value="Genomic_DNA"/>
</dbReference>
<accession>A0ACB8DYY8</accession>
<dbReference type="Proteomes" id="UP000821865">
    <property type="component" value="Chromosome 1"/>
</dbReference>
<evidence type="ECO:0000313" key="1">
    <source>
        <dbReference type="EMBL" id="KAH7979566.1"/>
    </source>
</evidence>
<proteinExistence type="predicted"/>
<name>A0ACB8DYY8_DERSI</name>